<sequence length="609" mass="69779">MYKIAAFLFCLMLCQPRVRAQEVQPPAPVKQEQAKKPEVKQPEKADKAPPANRVQLSVKALDAGGKQVLRQYNFRQSLPDSAEAVKEVRELVYRLQQDAFLLASADSLYLARDTLHVKLHVGQPFEWAQLRNGNLSEGLLVEAGFREKFYNNVPFKPAEFVKLQQRILDYAERNGYPFANVWLDSVSITDNKVAATLMVEKAFVVKYDTLEIVGKTKTQPKFLMRYLQLLPGQLYNQDQINASQRMLTQLSYIKSTRSPQVRFTSDKAKVYYYLEDRQANQIDGVVGFLPDPNRQDKLLITGEANLNIRNIRGSGKQLGLQWRRVSAGSVILNGEYLHPNFLGSPFEVGTKFNLLKQDSTFITVQPRLQLGYYTLKYGKFSVFTEWRNSRILSEVSPRRLQQLDLADAQTTTYGLNYLWNNLDDFYFPRRGRLAELQFAAGTKKLLRNADLEKSFYDTLDMKKSQLSLSMRLENFLRLGKNSALLTRLRGEALFSDRIFLNDMYRLGGLSSLRGFDDYFFYASSYAVGTLEYRLFTASDSYALLFYDQGYFRRDLERVSVDDYPFGVGAGISFSTGAGIFQLVYSLGKSEQQPLSFKYSKIHFGITSKF</sequence>
<feature type="chain" id="PRO_5046782059" evidence="6">
    <location>
        <begin position="21"/>
        <end position="609"/>
    </location>
</feature>
<keyword evidence="3" id="KW-0812">Transmembrane</keyword>
<dbReference type="Gene3D" id="2.40.160.50">
    <property type="entry name" value="membrane protein fhac: a member of the omp85/tpsb transporter family"/>
    <property type="match status" value="1"/>
</dbReference>
<evidence type="ECO:0000259" key="7">
    <source>
        <dbReference type="Pfam" id="PF01103"/>
    </source>
</evidence>
<gene>
    <name evidence="9" type="ORF">OO017_11955</name>
</gene>
<evidence type="ECO:0000256" key="5">
    <source>
        <dbReference type="SAM" id="MobiDB-lite"/>
    </source>
</evidence>
<dbReference type="InterPro" id="IPR000184">
    <property type="entry name" value="Bac_surfAg_D15"/>
</dbReference>
<dbReference type="InterPro" id="IPR010827">
    <property type="entry name" value="BamA/TamA_POTRA"/>
</dbReference>
<proteinExistence type="predicted"/>
<dbReference type="Pfam" id="PF07244">
    <property type="entry name" value="POTRA"/>
    <property type="match status" value="1"/>
</dbReference>
<dbReference type="InterPro" id="IPR039910">
    <property type="entry name" value="D15-like"/>
</dbReference>
<accession>A0ABT3RGY0</accession>
<evidence type="ECO:0000313" key="9">
    <source>
        <dbReference type="EMBL" id="MCX2740664.1"/>
    </source>
</evidence>
<feature type="compositionally biased region" description="Basic and acidic residues" evidence="5">
    <location>
        <begin position="32"/>
        <end position="47"/>
    </location>
</feature>
<dbReference type="Gene3D" id="3.10.20.310">
    <property type="entry name" value="membrane protein fhac"/>
    <property type="match status" value="1"/>
</dbReference>
<feature type="region of interest" description="Disordered" evidence="5">
    <location>
        <begin position="22"/>
        <end position="52"/>
    </location>
</feature>
<dbReference type="EMBL" id="JAPFQO010000007">
    <property type="protein sequence ID" value="MCX2740664.1"/>
    <property type="molecule type" value="Genomic_DNA"/>
</dbReference>
<reference evidence="9 10" key="1">
    <citation type="submission" date="2022-11" db="EMBL/GenBank/DDBJ databases">
        <title>The characterization of three novel Bacteroidetes species and genomic analysis of their roles in tidal elemental geochemical cycles.</title>
        <authorList>
            <person name="Ma K.-J."/>
        </authorList>
    </citation>
    <scope>NUCLEOTIDE SEQUENCE [LARGE SCALE GENOMIC DNA]</scope>
    <source>
        <strain evidence="9 10">M82</strain>
    </source>
</reference>
<evidence type="ECO:0000256" key="1">
    <source>
        <dbReference type="ARBA" id="ARBA00004370"/>
    </source>
</evidence>
<dbReference type="Pfam" id="PF01103">
    <property type="entry name" value="Omp85"/>
    <property type="match status" value="1"/>
</dbReference>
<evidence type="ECO:0000256" key="2">
    <source>
        <dbReference type="ARBA" id="ARBA00022452"/>
    </source>
</evidence>
<evidence type="ECO:0000259" key="8">
    <source>
        <dbReference type="Pfam" id="PF07244"/>
    </source>
</evidence>
<evidence type="ECO:0000256" key="4">
    <source>
        <dbReference type="ARBA" id="ARBA00023136"/>
    </source>
</evidence>
<protein>
    <submittedName>
        <fullName evidence="9">BamA/TamA family outer membrane protein</fullName>
    </submittedName>
</protein>
<name>A0ABT3RGY0_9BACT</name>
<keyword evidence="6" id="KW-0732">Signal</keyword>
<keyword evidence="10" id="KW-1185">Reference proteome</keyword>
<evidence type="ECO:0000313" key="10">
    <source>
        <dbReference type="Proteomes" id="UP001207228"/>
    </source>
</evidence>
<comment type="subcellular location">
    <subcellularLocation>
        <location evidence="1">Membrane</location>
    </subcellularLocation>
</comment>
<organism evidence="9 10">
    <name type="scientific">Pontibacter anaerobius</name>
    <dbReference type="NCBI Taxonomy" id="2993940"/>
    <lineage>
        <taxon>Bacteria</taxon>
        <taxon>Pseudomonadati</taxon>
        <taxon>Bacteroidota</taxon>
        <taxon>Cytophagia</taxon>
        <taxon>Cytophagales</taxon>
        <taxon>Hymenobacteraceae</taxon>
        <taxon>Pontibacter</taxon>
    </lineage>
</organism>
<dbReference type="PANTHER" id="PTHR12815:SF18">
    <property type="entry name" value="SORTING AND ASSEMBLY MACHINERY COMPONENT 50 HOMOLOG"/>
    <property type="match status" value="1"/>
</dbReference>
<keyword evidence="2" id="KW-1134">Transmembrane beta strand</keyword>
<dbReference type="RefSeq" id="WP_266052728.1">
    <property type="nucleotide sequence ID" value="NZ_JAPFQO010000007.1"/>
</dbReference>
<evidence type="ECO:0000256" key="6">
    <source>
        <dbReference type="SAM" id="SignalP"/>
    </source>
</evidence>
<keyword evidence="4" id="KW-0472">Membrane</keyword>
<feature type="domain" description="POTRA" evidence="8">
    <location>
        <begin position="210"/>
        <end position="272"/>
    </location>
</feature>
<comment type="caution">
    <text evidence="9">The sequence shown here is derived from an EMBL/GenBank/DDBJ whole genome shotgun (WGS) entry which is preliminary data.</text>
</comment>
<dbReference type="PANTHER" id="PTHR12815">
    <property type="entry name" value="SORTING AND ASSEMBLY MACHINERY SAMM50 PROTEIN FAMILY MEMBER"/>
    <property type="match status" value="1"/>
</dbReference>
<dbReference type="Proteomes" id="UP001207228">
    <property type="component" value="Unassembled WGS sequence"/>
</dbReference>
<evidence type="ECO:0000256" key="3">
    <source>
        <dbReference type="ARBA" id="ARBA00022692"/>
    </source>
</evidence>
<feature type="domain" description="Bacterial surface antigen (D15)" evidence="7">
    <location>
        <begin position="310"/>
        <end position="609"/>
    </location>
</feature>
<feature type="signal peptide" evidence="6">
    <location>
        <begin position="1"/>
        <end position="20"/>
    </location>
</feature>